<dbReference type="RefSeq" id="XP_018063389.1">
    <property type="nucleotide sequence ID" value="XM_018223169.1"/>
</dbReference>
<evidence type="ECO:0000256" key="1">
    <source>
        <dbReference type="ARBA" id="ARBA00022737"/>
    </source>
</evidence>
<dbReference type="EMBL" id="KQ947433">
    <property type="protein sequence ID" value="KUJ09034.1"/>
    <property type="molecule type" value="Genomic_DNA"/>
</dbReference>
<protein>
    <recommendedName>
        <fullName evidence="2">Nephrocystin 3-like N-terminal domain-containing protein</fullName>
    </recommendedName>
</protein>
<reference evidence="3 4" key="1">
    <citation type="submission" date="2015-10" db="EMBL/GenBank/DDBJ databases">
        <title>Full genome of DAOMC 229536 Phialocephala scopiformis, a fungal endophyte of spruce producing the potent anti-insectan compound rugulosin.</title>
        <authorList>
            <consortium name="DOE Joint Genome Institute"/>
            <person name="Walker A.K."/>
            <person name="Frasz S.L."/>
            <person name="Seifert K.A."/>
            <person name="Miller J.D."/>
            <person name="Mondo S.J."/>
            <person name="Labutti K."/>
            <person name="Lipzen A."/>
            <person name="Dockter R."/>
            <person name="Kennedy M."/>
            <person name="Grigoriev I.V."/>
            <person name="Spatafora J.W."/>
        </authorList>
    </citation>
    <scope>NUCLEOTIDE SEQUENCE [LARGE SCALE GENOMIC DNA]</scope>
    <source>
        <strain evidence="3 4">CBS 120377</strain>
    </source>
</reference>
<dbReference type="Proteomes" id="UP000070700">
    <property type="component" value="Unassembled WGS sequence"/>
</dbReference>
<keyword evidence="1" id="KW-0677">Repeat</keyword>
<evidence type="ECO:0000313" key="4">
    <source>
        <dbReference type="Proteomes" id="UP000070700"/>
    </source>
</evidence>
<evidence type="ECO:0000259" key="2">
    <source>
        <dbReference type="Pfam" id="PF24883"/>
    </source>
</evidence>
<dbReference type="Gene3D" id="3.40.50.300">
    <property type="entry name" value="P-loop containing nucleotide triphosphate hydrolases"/>
    <property type="match status" value="1"/>
</dbReference>
<dbReference type="InParanoid" id="A0A132BB12"/>
<accession>A0A132BB12</accession>
<organism evidence="3 4">
    <name type="scientific">Mollisia scopiformis</name>
    <name type="common">Conifer needle endophyte fungus</name>
    <name type="synonym">Phialocephala scopiformis</name>
    <dbReference type="NCBI Taxonomy" id="149040"/>
    <lineage>
        <taxon>Eukaryota</taxon>
        <taxon>Fungi</taxon>
        <taxon>Dikarya</taxon>
        <taxon>Ascomycota</taxon>
        <taxon>Pezizomycotina</taxon>
        <taxon>Leotiomycetes</taxon>
        <taxon>Helotiales</taxon>
        <taxon>Mollisiaceae</taxon>
        <taxon>Mollisia</taxon>
    </lineage>
</organism>
<keyword evidence="4" id="KW-1185">Reference proteome</keyword>
<proteinExistence type="predicted"/>
<dbReference type="InterPro" id="IPR056884">
    <property type="entry name" value="NPHP3-like_N"/>
</dbReference>
<dbReference type="GeneID" id="28832895"/>
<evidence type="ECO:0000313" key="3">
    <source>
        <dbReference type="EMBL" id="KUJ09034.1"/>
    </source>
</evidence>
<dbReference type="Pfam" id="PF24883">
    <property type="entry name" value="NPHP3_N"/>
    <property type="match status" value="1"/>
</dbReference>
<dbReference type="PANTHER" id="PTHR10039:SF5">
    <property type="entry name" value="NACHT DOMAIN-CONTAINING PROTEIN"/>
    <property type="match status" value="1"/>
</dbReference>
<dbReference type="STRING" id="149040.A0A132BB12"/>
<dbReference type="AlphaFoldDB" id="A0A132BB12"/>
<dbReference type="KEGG" id="psco:LY89DRAFT_788448"/>
<name>A0A132BB12_MOLSC</name>
<dbReference type="SUPFAM" id="SSF52540">
    <property type="entry name" value="P-loop containing nucleoside triphosphate hydrolases"/>
    <property type="match status" value="1"/>
</dbReference>
<sequence>MDPLTTLSLAGNIIQFVDFGTKLFSEARQLYNSSVGSLKSHDEIELITNDVKALVKNLQQAFAADTRGVQNYSANYWENFRKICDEAVSVAEDLLELLKELKLVPSGKRLAWSSVQVALRSLWSEKKIAAYIKRLAALKDVLESRVLFSIRCAVRTSARFDCLDRQTQRIISAMLGQHTAMSKAVSGVIRDEITALTITLSQILSRREFKSEDDHLRTRQIILQQLCQREHQSYPSGGDIVAGIEMLQVSDTQENRLRDFLQRGFIRSLWYEEMTHRYEDIVEAHPETYEWAFHDPPQDAHSWSSLYDWLKTGRGVYWVSGKAGSGKSTLMKHLFDDPRMKKCLEAWAADTPLCITTYFFWNSGTRMQKSQLGFLRALLFQVLQKHPDLIPVVFPIDWATLYSKNARDTSKELGDLCFDLQWNPKSLIGGFRALASQKTIPLKICFLIDGLDEFLLLSLPLDSKR</sequence>
<dbReference type="InterPro" id="IPR027417">
    <property type="entry name" value="P-loop_NTPase"/>
</dbReference>
<dbReference type="PANTHER" id="PTHR10039">
    <property type="entry name" value="AMELOGENIN"/>
    <property type="match status" value="1"/>
</dbReference>
<dbReference type="OrthoDB" id="3554992at2759"/>
<gene>
    <name evidence="3" type="ORF">LY89DRAFT_788448</name>
</gene>
<feature type="domain" description="Nephrocystin 3-like N-terminal" evidence="2">
    <location>
        <begin position="305"/>
        <end position="454"/>
    </location>
</feature>